<dbReference type="GO" id="GO:0048027">
    <property type="term" value="F:mRNA 5'-UTR binding"/>
    <property type="evidence" value="ECO:0007669"/>
    <property type="project" value="UniProtKB-UniRule"/>
</dbReference>
<dbReference type="Gene3D" id="2.60.40.4380">
    <property type="entry name" value="Translational regulator CsrA"/>
    <property type="match status" value="1"/>
</dbReference>
<evidence type="ECO:0000256" key="4">
    <source>
        <dbReference type="ARBA" id="ARBA00023159"/>
    </source>
</evidence>
<dbReference type="NCBIfam" id="TIGR00202">
    <property type="entry name" value="csrA"/>
    <property type="match status" value="1"/>
</dbReference>
<evidence type="ECO:0000256" key="3">
    <source>
        <dbReference type="ARBA" id="ARBA00022884"/>
    </source>
</evidence>
<proteinExistence type="inferred from homology"/>
<dbReference type="PANTHER" id="PTHR34984">
    <property type="entry name" value="CARBON STORAGE REGULATOR"/>
    <property type="match status" value="1"/>
</dbReference>
<evidence type="ECO:0000256" key="5">
    <source>
        <dbReference type="HAMAP-Rule" id="MF_00167"/>
    </source>
</evidence>
<dbReference type="SUPFAM" id="SSF117130">
    <property type="entry name" value="CsrA-like"/>
    <property type="match status" value="1"/>
</dbReference>
<sequence>MLILKRRKGENLRIGANVSITVLEVKGNQVKIGILAPKSLSVHREEIYVRIKQEGNLGSGNR</sequence>
<evidence type="ECO:0000313" key="7">
    <source>
        <dbReference type="Proteomes" id="UP001139028"/>
    </source>
</evidence>
<keyword evidence="4 5" id="KW-0010">Activator</keyword>
<keyword evidence="3 5" id="KW-0694">RNA-binding</keyword>
<dbReference type="RefSeq" id="WP_252465968.1">
    <property type="nucleotide sequence ID" value="NZ_JALBWM010000028.1"/>
</dbReference>
<comment type="caution">
    <text evidence="6">The sequence shown here is derived from an EMBL/GenBank/DDBJ whole genome shotgun (WGS) entry which is preliminary data.</text>
</comment>
<dbReference type="EMBL" id="JALBWM010000028">
    <property type="protein sequence ID" value="MCO1334427.1"/>
    <property type="molecule type" value="Genomic_DNA"/>
</dbReference>
<dbReference type="HAMAP" id="MF_00167">
    <property type="entry name" value="CsrA"/>
    <property type="match status" value="1"/>
</dbReference>
<evidence type="ECO:0000256" key="2">
    <source>
        <dbReference type="ARBA" id="ARBA00022845"/>
    </source>
</evidence>
<dbReference type="GO" id="GO:0006402">
    <property type="term" value="P:mRNA catabolic process"/>
    <property type="evidence" value="ECO:0007669"/>
    <property type="project" value="InterPro"/>
</dbReference>
<dbReference type="InterPro" id="IPR003751">
    <property type="entry name" value="CsrA"/>
</dbReference>
<dbReference type="GO" id="GO:0005829">
    <property type="term" value="C:cytosol"/>
    <property type="evidence" value="ECO:0007669"/>
    <property type="project" value="TreeGrafter"/>
</dbReference>
<gene>
    <name evidence="5 6" type="primary">csrA</name>
    <name evidence="6" type="ORF">MO867_08745</name>
</gene>
<comment type="function">
    <text evidence="5">A key translational regulator that binds mRNA to regulate translation initiation and/or mRNA stability. Mediates global changes in gene expression, shifting from rapid growth to stress survival by linking envelope stress, the stringent response and the catabolite repression systems. Usually binds in the 5'-UTR; binding at or near the Shine-Dalgarno sequence prevents ribosome-binding, repressing translation, binding elsewhere in the 5'-UTR can activate translation and/or stabilize the mRNA. Its function is antagonized by small RNA(s).</text>
</comment>
<comment type="subunit">
    <text evidence="5">Homodimer; the beta-strands of each monomer intercalate to form a hydrophobic core, while the alpha-helices form wings that extend away from the core.</text>
</comment>
<dbReference type="NCBIfam" id="NF002469">
    <property type="entry name" value="PRK01712.1"/>
    <property type="match status" value="1"/>
</dbReference>
<protein>
    <recommendedName>
        <fullName evidence="5">Translational regulator CsrA</fullName>
    </recommendedName>
    <alternativeName>
        <fullName evidence="5">Carbon storage regulator</fullName>
    </alternativeName>
</protein>
<keyword evidence="5" id="KW-0678">Repressor</keyword>
<keyword evidence="7" id="KW-1185">Reference proteome</keyword>
<comment type="similarity">
    <text evidence="5">Belongs to the CsrA/RsmA family.</text>
</comment>
<evidence type="ECO:0000313" key="6">
    <source>
        <dbReference type="EMBL" id="MCO1334427.1"/>
    </source>
</evidence>
<evidence type="ECO:0000256" key="1">
    <source>
        <dbReference type="ARBA" id="ARBA00022490"/>
    </source>
</evidence>
<reference evidence="6" key="1">
    <citation type="journal article" date="2022" name="Arch. Microbiol.">
        <title>Microbulbifer okhotskensis sp. nov., isolated from a deep bottom sediment of the Okhotsk Sea.</title>
        <authorList>
            <person name="Romanenko L."/>
            <person name="Kurilenko V."/>
            <person name="Otstavnykh N."/>
            <person name="Velansky P."/>
            <person name="Isaeva M."/>
            <person name="Mikhailov V."/>
        </authorList>
    </citation>
    <scope>NUCLEOTIDE SEQUENCE</scope>
    <source>
        <strain evidence="6">OS29</strain>
    </source>
</reference>
<dbReference type="GO" id="GO:0006109">
    <property type="term" value="P:regulation of carbohydrate metabolic process"/>
    <property type="evidence" value="ECO:0007669"/>
    <property type="project" value="UniProtKB-UniRule"/>
</dbReference>
<comment type="subcellular location">
    <subcellularLocation>
        <location evidence="5">Cytoplasm</location>
    </subcellularLocation>
</comment>
<keyword evidence="2 5" id="KW-0810">Translation regulation</keyword>
<keyword evidence="1 5" id="KW-0963">Cytoplasm</keyword>
<dbReference type="Proteomes" id="UP001139028">
    <property type="component" value="Unassembled WGS sequence"/>
</dbReference>
<dbReference type="AlphaFoldDB" id="A0A9X2ELH1"/>
<dbReference type="GO" id="GO:0045948">
    <property type="term" value="P:positive regulation of translational initiation"/>
    <property type="evidence" value="ECO:0007669"/>
    <property type="project" value="UniProtKB-UniRule"/>
</dbReference>
<dbReference type="Pfam" id="PF02599">
    <property type="entry name" value="CsrA"/>
    <property type="match status" value="1"/>
</dbReference>
<organism evidence="6 7">
    <name type="scientific">Microbulbifer okhotskensis</name>
    <dbReference type="NCBI Taxonomy" id="2926617"/>
    <lineage>
        <taxon>Bacteria</taxon>
        <taxon>Pseudomonadati</taxon>
        <taxon>Pseudomonadota</taxon>
        <taxon>Gammaproteobacteria</taxon>
        <taxon>Cellvibrionales</taxon>
        <taxon>Microbulbiferaceae</taxon>
        <taxon>Microbulbifer</taxon>
    </lineage>
</organism>
<dbReference type="InterPro" id="IPR036107">
    <property type="entry name" value="CsrA_sf"/>
</dbReference>
<name>A0A9X2ELH1_9GAMM</name>
<accession>A0A9X2ELH1</accession>
<dbReference type="PANTHER" id="PTHR34984:SF1">
    <property type="entry name" value="CARBON STORAGE REGULATOR"/>
    <property type="match status" value="1"/>
</dbReference>
<dbReference type="GO" id="GO:0045947">
    <property type="term" value="P:negative regulation of translational initiation"/>
    <property type="evidence" value="ECO:0007669"/>
    <property type="project" value="UniProtKB-UniRule"/>
</dbReference>